<dbReference type="InterPro" id="IPR036291">
    <property type="entry name" value="NAD(P)-bd_dom_sf"/>
</dbReference>
<dbReference type="AlphaFoldDB" id="A0A381X215"/>
<dbReference type="InterPro" id="IPR050463">
    <property type="entry name" value="Gfo/Idh/MocA_oxidrdct_glycsds"/>
</dbReference>
<dbReference type="InterPro" id="IPR055170">
    <property type="entry name" value="GFO_IDH_MocA-like_dom"/>
</dbReference>
<feature type="domain" description="Gfo/Idh/MocA-like oxidoreductase N-terminal" evidence="2">
    <location>
        <begin position="18"/>
        <end position="94"/>
    </location>
</feature>
<dbReference type="Gene3D" id="3.30.360.10">
    <property type="entry name" value="Dihydrodipicolinate Reductase, domain 2"/>
    <property type="match status" value="1"/>
</dbReference>
<dbReference type="Pfam" id="PF22725">
    <property type="entry name" value="GFO_IDH_MocA_C3"/>
    <property type="match status" value="1"/>
</dbReference>
<proteinExistence type="predicted"/>
<reference evidence="4" key="1">
    <citation type="submission" date="2018-05" db="EMBL/GenBank/DDBJ databases">
        <authorList>
            <person name="Lanie J.A."/>
            <person name="Ng W.-L."/>
            <person name="Kazmierczak K.M."/>
            <person name="Andrzejewski T.M."/>
            <person name="Davidsen T.M."/>
            <person name="Wayne K.J."/>
            <person name="Tettelin H."/>
            <person name="Glass J.I."/>
            <person name="Rusch D."/>
            <person name="Podicherti R."/>
            <person name="Tsui H.-C.T."/>
            <person name="Winkler M.E."/>
        </authorList>
    </citation>
    <scope>NUCLEOTIDE SEQUENCE</scope>
</reference>
<dbReference type="GO" id="GO:0000166">
    <property type="term" value="F:nucleotide binding"/>
    <property type="evidence" value="ECO:0007669"/>
    <property type="project" value="InterPro"/>
</dbReference>
<keyword evidence="1" id="KW-0560">Oxidoreductase</keyword>
<dbReference type="SUPFAM" id="SSF55347">
    <property type="entry name" value="Glyceraldehyde-3-phosphate dehydrogenase-like, C-terminal domain"/>
    <property type="match status" value="1"/>
</dbReference>
<dbReference type="EMBL" id="UINC01013650">
    <property type="protein sequence ID" value="SVA58829.1"/>
    <property type="molecule type" value="Genomic_DNA"/>
</dbReference>
<dbReference type="SUPFAM" id="SSF51735">
    <property type="entry name" value="NAD(P)-binding Rossmann-fold domains"/>
    <property type="match status" value="1"/>
</dbReference>
<dbReference type="InterPro" id="IPR000683">
    <property type="entry name" value="Gfo/Idh/MocA-like_OxRdtase_N"/>
</dbReference>
<evidence type="ECO:0000259" key="2">
    <source>
        <dbReference type="Pfam" id="PF01408"/>
    </source>
</evidence>
<dbReference type="PANTHER" id="PTHR43818:SF11">
    <property type="entry name" value="BCDNA.GH03377"/>
    <property type="match status" value="1"/>
</dbReference>
<feature type="domain" description="GFO/IDH/MocA-like oxidoreductase" evidence="3">
    <location>
        <begin position="109"/>
        <end position="225"/>
    </location>
</feature>
<gene>
    <name evidence="4" type="ORF">METZ01_LOCUS111683</name>
</gene>
<protein>
    <recommendedName>
        <fullName evidence="5">Gfo/Idh/MocA-like oxidoreductase N-terminal domain-containing protein</fullName>
    </recommendedName>
</protein>
<dbReference type="GO" id="GO:0016491">
    <property type="term" value="F:oxidoreductase activity"/>
    <property type="evidence" value="ECO:0007669"/>
    <property type="project" value="UniProtKB-KW"/>
</dbReference>
<name>A0A381X215_9ZZZZ</name>
<organism evidence="4">
    <name type="scientific">marine metagenome</name>
    <dbReference type="NCBI Taxonomy" id="408172"/>
    <lineage>
        <taxon>unclassified sequences</taxon>
        <taxon>metagenomes</taxon>
        <taxon>ecological metagenomes</taxon>
    </lineage>
</organism>
<evidence type="ECO:0000256" key="1">
    <source>
        <dbReference type="ARBA" id="ARBA00023002"/>
    </source>
</evidence>
<dbReference type="PANTHER" id="PTHR43818">
    <property type="entry name" value="BCDNA.GH03377"/>
    <property type="match status" value="1"/>
</dbReference>
<accession>A0A381X215</accession>
<dbReference type="Pfam" id="PF01408">
    <property type="entry name" value="GFO_IDH_MocA"/>
    <property type="match status" value="1"/>
</dbReference>
<evidence type="ECO:0008006" key="5">
    <source>
        <dbReference type="Google" id="ProtNLM"/>
    </source>
</evidence>
<evidence type="ECO:0000313" key="4">
    <source>
        <dbReference type="EMBL" id="SVA58829.1"/>
    </source>
</evidence>
<dbReference type="Gene3D" id="3.40.50.720">
    <property type="entry name" value="NAD(P)-binding Rossmann-like Domain"/>
    <property type="match status" value="1"/>
</dbReference>
<sequence>MCGRQEVRAREKLASFDADVSDVGFTRRYQDLLDASDIDIVVIATPNHLHADQAVAAANANKHILLEKPTGLDIRELVRIRDAVHRAKVRTIVSFVLHYNPFIRFAHWMRKEGWLGTIRYARFQYLSRILSGYPGWSWVRRADSGRSHLLAAGCHAVDAMRWCTGLEPTEVSAYHTRFTKGYQWPTSIVVNAKLGRRAIGQVVSSTDFMMPYTFGVELMGDLATLVDGLILWNDKAVSLTELRRANPFPDVVLRETRAADGNPAIRVECDMPASADVRQHPFQGEIDELVHCIRTGRESHLNVFDAQKTMEVCLAADRSAMRGGRPVGLPLIRP</sequence>
<evidence type="ECO:0000259" key="3">
    <source>
        <dbReference type="Pfam" id="PF22725"/>
    </source>
</evidence>